<evidence type="ECO:0000313" key="4">
    <source>
        <dbReference type="Proteomes" id="UP000641853"/>
    </source>
</evidence>
<feature type="chain" id="PRO_5036266899" description="Secreted protein" evidence="1">
    <location>
        <begin position="21"/>
        <end position="107"/>
    </location>
</feature>
<dbReference type="AlphaFoldDB" id="A0A8H6V3X5"/>
<accession>A0A8H6V3X5</accession>
<feature type="signal peptide" evidence="1">
    <location>
        <begin position="1"/>
        <end position="20"/>
    </location>
</feature>
<sequence>MVMDLSAVIAAAIVIASVISELGDACFAEGNQSRCLIPVADALDFGPVIIAMHVTVLGDANHQTTDGPAAIRDIITVELSCERNVVASMRPERARSSKGRIDAGSEL</sequence>
<evidence type="ECO:0000313" key="3">
    <source>
        <dbReference type="EMBL" id="KAF7177808.1"/>
    </source>
</evidence>
<name>A0A8H6V3X5_9EURO</name>
<keyword evidence="4" id="KW-1185">Reference proteome</keyword>
<evidence type="ECO:0000313" key="2">
    <source>
        <dbReference type="EMBL" id="KAF7171323.1"/>
    </source>
</evidence>
<reference evidence="3" key="1">
    <citation type="submission" date="2020-06" db="EMBL/GenBank/DDBJ databases">
        <title>Draft genome sequences of strains closely related to Aspergillus parafelis and Aspergillus hiratsukae.</title>
        <authorList>
            <person name="Dos Santos R.A.C."/>
            <person name="Rivero-Menendez O."/>
            <person name="Steenwyk J.L."/>
            <person name="Mead M.E."/>
            <person name="Goldman G.H."/>
            <person name="Alastruey-Izquierdo A."/>
            <person name="Rokas A."/>
        </authorList>
    </citation>
    <scope>NUCLEOTIDE SEQUENCE</scope>
    <source>
        <strain evidence="2">CNM-CM5623</strain>
        <strain evidence="3">CNM-CM7691</strain>
    </source>
</reference>
<dbReference type="EMBL" id="JACBAG010001891">
    <property type="protein sequence ID" value="KAF7177808.1"/>
    <property type="molecule type" value="Genomic_DNA"/>
</dbReference>
<dbReference type="Proteomes" id="UP000641853">
    <property type="component" value="Unassembled WGS sequence"/>
</dbReference>
<dbReference type="Proteomes" id="UP000654922">
    <property type="component" value="Unassembled WGS sequence"/>
</dbReference>
<evidence type="ECO:0000256" key="1">
    <source>
        <dbReference type="SAM" id="SignalP"/>
    </source>
</evidence>
<gene>
    <name evidence="2" type="ORF">CNMCM5623_003733</name>
    <name evidence="3" type="ORF">CNMCM7691_006263</name>
</gene>
<organism evidence="3 4">
    <name type="scientific">Aspergillus felis</name>
    <dbReference type="NCBI Taxonomy" id="1287682"/>
    <lineage>
        <taxon>Eukaryota</taxon>
        <taxon>Fungi</taxon>
        <taxon>Dikarya</taxon>
        <taxon>Ascomycota</taxon>
        <taxon>Pezizomycotina</taxon>
        <taxon>Eurotiomycetes</taxon>
        <taxon>Eurotiomycetidae</taxon>
        <taxon>Eurotiales</taxon>
        <taxon>Aspergillaceae</taxon>
        <taxon>Aspergillus</taxon>
        <taxon>Aspergillus subgen. Fumigati</taxon>
    </lineage>
</organism>
<keyword evidence="1" id="KW-0732">Signal</keyword>
<dbReference type="EMBL" id="JACBAE010001185">
    <property type="protein sequence ID" value="KAF7171323.1"/>
    <property type="molecule type" value="Genomic_DNA"/>
</dbReference>
<proteinExistence type="predicted"/>
<protein>
    <recommendedName>
        <fullName evidence="5">Secreted protein</fullName>
    </recommendedName>
</protein>
<comment type="caution">
    <text evidence="3">The sequence shown here is derived from an EMBL/GenBank/DDBJ whole genome shotgun (WGS) entry which is preliminary data.</text>
</comment>
<evidence type="ECO:0008006" key="5">
    <source>
        <dbReference type="Google" id="ProtNLM"/>
    </source>
</evidence>